<dbReference type="EMBL" id="BMYQ01000001">
    <property type="protein sequence ID" value="GGW22114.1"/>
    <property type="molecule type" value="Genomic_DNA"/>
</dbReference>
<dbReference type="InterPro" id="IPR002060">
    <property type="entry name" value="Squ/phyt_synthse"/>
</dbReference>
<keyword evidence="2" id="KW-1185">Reference proteome</keyword>
<reference evidence="1" key="1">
    <citation type="journal article" date="2014" name="Int. J. Syst. Evol. Microbiol.">
        <title>Complete genome sequence of Corynebacterium casei LMG S-19264T (=DSM 44701T), isolated from a smear-ripened cheese.</title>
        <authorList>
            <consortium name="US DOE Joint Genome Institute (JGI-PGF)"/>
            <person name="Walter F."/>
            <person name="Albersmeier A."/>
            <person name="Kalinowski J."/>
            <person name="Ruckert C."/>
        </authorList>
    </citation>
    <scope>NUCLEOTIDE SEQUENCE</scope>
    <source>
        <strain evidence="1">KCTC 23714</strain>
    </source>
</reference>
<dbReference type="Gene3D" id="1.10.600.10">
    <property type="entry name" value="Farnesyl Diphosphate Synthase"/>
    <property type="match status" value="1"/>
</dbReference>
<comment type="caution">
    <text evidence="1">The sequence shown here is derived from an EMBL/GenBank/DDBJ whole genome shotgun (WGS) entry which is preliminary data.</text>
</comment>
<proteinExistence type="predicted"/>
<dbReference type="Pfam" id="PF00494">
    <property type="entry name" value="SQS_PSY"/>
    <property type="match status" value="1"/>
</dbReference>
<dbReference type="Proteomes" id="UP000628984">
    <property type="component" value="Unassembled WGS sequence"/>
</dbReference>
<evidence type="ECO:0000313" key="1">
    <source>
        <dbReference type="EMBL" id="GGW22114.1"/>
    </source>
</evidence>
<protein>
    <submittedName>
        <fullName evidence="1">Phytoene synthase</fullName>
    </submittedName>
</protein>
<evidence type="ECO:0000313" key="2">
    <source>
        <dbReference type="Proteomes" id="UP000628984"/>
    </source>
</evidence>
<gene>
    <name evidence="1" type="ORF">GCM10011452_04760</name>
</gene>
<dbReference type="RefSeq" id="WP_189632195.1">
    <property type="nucleotide sequence ID" value="NZ_BMYQ01000001.1"/>
</dbReference>
<reference evidence="1" key="2">
    <citation type="submission" date="2020-09" db="EMBL/GenBank/DDBJ databases">
        <authorList>
            <person name="Sun Q."/>
            <person name="Kim S."/>
        </authorList>
    </citation>
    <scope>NUCLEOTIDE SEQUENCE</scope>
    <source>
        <strain evidence="1">KCTC 23714</strain>
    </source>
</reference>
<dbReference type="InterPro" id="IPR008949">
    <property type="entry name" value="Isoprenoid_synthase_dom_sf"/>
</dbReference>
<organism evidence="1 2">
    <name type="scientific">Gemmobacter lanyuensis</name>
    <dbReference type="NCBI Taxonomy" id="1054497"/>
    <lineage>
        <taxon>Bacteria</taxon>
        <taxon>Pseudomonadati</taxon>
        <taxon>Pseudomonadota</taxon>
        <taxon>Alphaproteobacteria</taxon>
        <taxon>Rhodobacterales</taxon>
        <taxon>Paracoccaceae</taxon>
        <taxon>Gemmobacter</taxon>
    </lineage>
</organism>
<accession>A0A918MH96</accession>
<dbReference type="AlphaFoldDB" id="A0A918MH96"/>
<sequence>MTAEACAALVQRADPDRFAALMAAPAADRPVLAVLYAFNLEVARAPWASKEPMIAEMRLQWWRDVVEAEAQAPMAPHEVASPLGVLIRTRALPLDVLDAMIAARRWDIYRDPHEDAAALWSYLEDTGGGLMVAASCALGGQDDRAARDLGAALALANYLRAVPQLEDLGRIPLVDGRPAAVADLARQGLQRLRAGRGVPKGAALAAWLARPVLEMVVADPGRVAAGALQVPEFTRRRRLLWQALTGRL</sequence>
<dbReference type="SUPFAM" id="SSF48576">
    <property type="entry name" value="Terpenoid synthases"/>
    <property type="match status" value="1"/>
</dbReference>
<name>A0A918MH96_9RHOB</name>